<evidence type="ECO:0008006" key="4">
    <source>
        <dbReference type="Google" id="ProtNLM"/>
    </source>
</evidence>
<feature type="region of interest" description="Disordered" evidence="1">
    <location>
        <begin position="35"/>
        <end position="85"/>
    </location>
</feature>
<evidence type="ECO:0000256" key="2">
    <source>
        <dbReference type="SAM" id="Phobius"/>
    </source>
</evidence>
<feature type="compositionally biased region" description="Pro residues" evidence="1">
    <location>
        <begin position="53"/>
        <end position="68"/>
    </location>
</feature>
<feature type="transmembrane region" description="Helical" evidence="2">
    <location>
        <begin position="125"/>
        <end position="150"/>
    </location>
</feature>
<keyword evidence="2" id="KW-1133">Transmembrane helix</keyword>
<protein>
    <recommendedName>
        <fullName evidence="4">Tat pathway signal sequence</fullName>
    </recommendedName>
</protein>
<evidence type="ECO:0000313" key="3">
    <source>
        <dbReference type="EMBL" id="CEO49971.1"/>
    </source>
</evidence>
<gene>
    <name evidence="3" type="ORF">BN869_000006028_1</name>
</gene>
<dbReference type="EMBL" id="CDPU01000016">
    <property type="protein sequence ID" value="CEO49971.1"/>
    <property type="molecule type" value="Genomic_DNA"/>
</dbReference>
<name>A0A0B7K5Q2_BIOOC</name>
<dbReference type="AlphaFoldDB" id="A0A0B7K5Q2"/>
<proteinExistence type="predicted"/>
<keyword evidence="2" id="KW-0472">Membrane</keyword>
<sequence>MRGRYACHSYGGSWSSMAPMPPIAEDEVVGRPMVLPRGPLRIPQKTRRGPMNRPAPPPYVPAPHPSPPLYMEDKDTMSDSSSTSGIGSLKLENYQKWQGESGPGDGGDGRSLKGRQWFGSRLGRWLRFGFLALMAVGIVVGLAVGLTFGLRDKFSSDGSNGTDSSSLYPVGSYSFESTLQNISTACTSRSSTWRCYPYSQGSNATFFWSISRSGSSYNVSSSENPFAPSFTNKTATLLDEGRPTERLSFAFDTSRTIIPSEPITPTNRAAKCTYSSTLFQATIWTRRSGGRELSDVDDLLKTKAGKKFVAWPGDVQVLQMRPYKAGAPNCEDTDGNKITDIQGGYGDCSCEYSSF</sequence>
<organism evidence="3">
    <name type="scientific">Bionectria ochroleuca</name>
    <name type="common">Gliocladium roseum</name>
    <dbReference type="NCBI Taxonomy" id="29856"/>
    <lineage>
        <taxon>Eukaryota</taxon>
        <taxon>Fungi</taxon>
        <taxon>Dikarya</taxon>
        <taxon>Ascomycota</taxon>
        <taxon>Pezizomycotina</taxon>
        <taxon>Sordariomycetes</taxon>
        <taxon>Hypocreomycetidae</taxon>
        <taxon>Hypocreales</taxon>
        <taxon>Bionectriaceae</taxon>
        <taxon>Clonostachys</taxon>
    </lineage>
</organism>
<keyword evidence="2" id="KW-0812">Transmembrane</keyword>
<accession>A0A0B7K5Q2</accession>
<reference evidence="3" key="1">
    <citation type="submission" date="2015-01" db="EMBL/GenBank/DDBJ databases">
        <authorList>
            <person name="Durling Mikael"/>
        </authorList>
    </citation>
    <scope>NUCLEOTIDE SEQUENCE</scope>
</reference>
<evidence type="ECO:0000256" key="1">
    <source>
        <dbReference type="SAM" id="MobiDB-lite"/>
    </source>
</evidence>